<protein>
    <submittedName>
        <fullName evidence="1">Cell division protein FtsZ</fullName>
    </submittedName>
</protein>
<sequence length="444" mass="47821">MADNNNTLSNLVDFGAPEKKHSIIKVIGVGGGGGNAVNHMYREGIHDVSFVLCNTDAQALNDSPVPVKLQLGNEGLGAGNRPARAREAAEETIDAVRNMLSDGTKMTFITAGMGGGTGTGAAPVIARESKAQGILTVGIVTIPFQFEGRKKIDQALNGVEEIANNVDALLVINNQRLLQIYPDLPIMQAFGKADDTLSIAAKSIAEIITEHGIINLDFNDVKTVLKDGGVAIMSTGYGEGEGRVKNAIRDALDSPLLNNKDIFNSKKILLAIYSSAEKNAQGLMMDEMNDVNDFMDGFSDEIETKWGLFSDPELGDKVKVTILATGFGISSVDGLSERVKKQDQEEAIAEAARAEAEAKKDERRRKYYGDTDNKFVRRAANVYIFNAEDLDNDTIIDAVENTPTAKRTRQQLSDLISQSTGAPRRDDLSGGEHGADKVKVISFT</sequence>
<accession>A0AC61QTX5</accession>
<dbReference type="EMBL" id="SRZC01000001">
    <property type="protein sequence ID" value="TGX84132.1"/>
    <property type="molecule type" value="Genomic_DNA"/>
</dbReference>
<keyword evidence="1" id="KW-0132">Cell division</keyword>
<comment type="caution">
    <text evidence="1">The sequence shown here is derived from an EMBL/GenBank/DDBJ whole genome shotgun (WGS) entry which is preliminary data.</text>
</comment>
<proteinExistence type="predicted"/>
<evidence type="ECO:0000313" key="2">
    <source>
        <dbReference type="Proteomes" id="UP000308886"/>
    </source>
</evidence>
<keyword evidence="2" id="KW-1185">Reference proteome</keyword>
<dbReference type="Proteomes" id="UP000308886">
    <property type="component" value="Unassembled WGS sequence"/>
</dbReference>
<gene>
    <name evidence="1" type="primary">ftsZ</name>
    <name evidence="1" type="ORF">E5358_00390</name>
</gene>
<reference evidence="1" key="1">
    <citation type="submission" date="2019-04" db="EMBL/GenBank/DDBJ databases">
        <title>Microbes associate with the intestines of laboratory mice.</title>
        <authorList>
            <person name="Navarre W."/>
            <person name="Wong E."/>
            <person name="Huang K."/>
            <person name="Tropini C."/>
            <person name="Ng K."/>
            <person name="Yu B."/>
        </authorList>
    </citation>
    <scope>NUCLEOTIDE SEQUENCE</scope>
    <source>
        <strain evidence="1">NM73_A23</strain>
    </source>
</reference>
<name>A0AC61QTX5_9BACT</name>
<keyword evidence="1" id="KW-0131">Cell cycle</keyword>
<organism evidence="1 2">
    <name type="scientific">Palleniella muris</name>
    <dbReference type="NCBI Taxonomy" id="3038145"/>
    <lineage>
        <taxon>Bacteria</taxon>
        <taxon>Pseudomonadati</taxon>
        <taxon>Bacteroidota</taxon>
        <taxon>Bacteroidia</taxon>
        <taxon>Bacteroidales</taxon>
        <taxon>Prevotellaceae</taxon>
        <taxon>Palleniella</taxon>
    </lineage>
</organism>
<evidence type="ECO:0000313" key="1">
    <source>
        <dbReference type="EMBL" id="TGX84132.1"/>
    </source>
</evidence>